<feature type="non-terminal residue" evidence="1">
    <location>
        <position position="1"/>
    </location>
</feature>
<proteinExistence type="predicted"/>
<gene>
    <name evidence="1" type="ORF">BOX15_Mlig019586g1</name>
</gene>
<dbReference type="Proteomes" id="UP000215902">
    <property type="component" value="Unassembled WGS sequence"/>
</dbReference>
<protein>
    <submittedName>
        <fullName evidence="1">Uncharacterized protein</fullName>
    </submittedName>
</protein>
<dbReference type="OrthoDB" id="6158044at2759"/>
<dbReference type="PANTHER" id="PTHR32387:SF0">
    <property type="entry name" value="PROTEIN NO VEIN"/>
    <property type="match status" value="1"/>
</dbReference>
<evidence type="ECO:0000313" key="1">
    <source>
        <dbReference type="EMBL" id="PAA74568.1"/>
    </source>
</evidence>
<organism evidence="1 2">
    <name type="scientific">Macrostomum lignano</name>
    <dbReference type="NCBI Taxonomy" id="282301"/>
    <lineage>
        <taxon>Eukaryota</taxon>
        <taxon>Metazoa</taxon>
        <taxon>Spiralia</taxon>
        <taxon>Lophotrochozoa</taxon>
        <taxon>Platyhelminthes</taxon>
        <taxon>Rhabditophora</taxon>
        <taxon>Macrostomorpha</taxon>
        <taxon>Macrostomida</taxon>
        <taxon>Macrostomidae</taxon>
        <taxon>Macrostomum</taxon>
    </lineage>
</organism>
<dbReference type="EMBL" id="NIVC01000939">
    <property type="protein sequence ID" value="PAA74568.1"/>
    <property type="molecule type" value="Genomic_DNA"/>
</dbReference>
<reference evidence="1 2" key="1">
    <citation type="submission" date="2017-06" db="EMBL/GenBank/DDBJ databases">
        <title>A platform for efficient transgenesis in Macrostomum lignano, a flatworm model organism for stem cell research.</title>
        <authorList>
            <person name="Berezikov E."/>
        </authorList>
    </citation>
    <scope>NUCLEOTIDE SEQUENCE [LARGE SCALE GENOMIC DNA]</scope>
    <source>
        <strain evidence="1">DV1</strain>
        <tissue evidence="1">Whole organism</tissue>
    </source>
</reference>
<name>A0A267FLA1_9PLAT</name>
<accession>A0A267FLA1</accession>
<dbReference type="InterPro" id="IPR052957">
    <property type="entry name" value="Auxin_embryo_med"/>
</dbReference>
<dbReference type="STRING" id="282301.A0A267FLA1"/>
<evidence type="ECO:0000313" key="2">
    <source>
        <dbReference type="Proteomes" id="UP000215902"/>
    </source>
</evidence>
<dbReference type="PANTHER" id="PTHR32387">
    <property type="entry name" value="WU:FJ29H11"/>
    <property type="match status" value="1"/>
</dbReference>
<sequence>TKLISCGAASTQTQAMSSSAEQEKQQLIASIRRQLLAQSSEASATFIGEFFANQRSASGWRQALAELFANADEAAVSDRHSLPTLQLRLSEAADCLVVACAEAAGFTSADVRAVCALGSSGKPPVCGLWRGFGFRSVLEASHCPEIHSNGFHFGFELDSQQPLSCLLPVWLGVSSRWGRQIGDLDDCGVIIVLPLRPEVQAALLHSGGLASAVDPRWLLCASRLRRLVVKDAAAGVYQSYELRLLSNGCEAVIDRRTRDFCDVELKPTGSERWVFVDGGGGDLQLAVPAEPEVVAAADGGFFVAPSAGLPLLRGCGLRFLACSPAGLLRVDSARQQLLAASVSQENADLLTDRLPRLFAGHAAAWSFDDPDASARLAAYIAAIPLRRELAEPGLAAAVHRLLARSDWLPSDAGPPAGLHPPSRLLFDVPDAVRAAASAGLRRHFLPACLERSPGGFSGQRGRELATCLGLRQFRLQLLAEPLLADLQNRAPDLTAADFGLLGHLINELCCESQPANEAANPVELLCGLPCLPCRCLGDPDQPLRLLQPDSGATLLLPAASELPCMRRALAALESHFRIFVLCPEFLAAQSGQAGTHRLRHCLVEQLGVLDSRALPEFLTDSLILPVLQALAGSSCSEASGRQLALLTSCLMEAASSAGRSLASRVPLLTADSRALLPAGRHRLFFPDSFGASPPLYLLLDGTASPPPELADWLPLHPTAYLQAASAPASAWREFFANSLGVAAAPTSQELLRLLDDGVSVRARRALLKFLAADWQAVKAGLPQAELPALLARLREAAWIPASCVCRTADPGSRGAFRPAEVFAPSRRARQLLEGTPAAVLEDLDGLGEDNGEAFYRDVGIVTDARDPAALRRLLTGCSGLPLARLSRAASVRIYRLLAADCLSEENLGDGVEATETPILMPDVGRSHLQCRRATELMWSDLMPMELKSAPGWPAMRAQLQPHHLSLCYPPELRDFFVGVCGVRAGPPPLSQLVAVLLLAGELRNSDLAWRAIAAFADAPEAANINQRLQALRQLHSGAFLPCVGGGFCALQDAPILLAPAPKSTRISGIGHDDAATAEEGALALAAAYPGQLRLVDASERCAGAARALQDFFKLPPPGRALEVAPIGTAAALAPPQWLVKQANSELEAALTWAAASHPVVHCALSAAGCVLGLAELPCLQLRFRLRSRPELAVAAPVYEALAAPGGGQQVQLYQDNDGPAEVVAFVSSSVQNLRDPAAVASICRRLAARMLARLASQRVAGSAAVSAAELDDFRRQLMRAHWPKLVAPADGSVAPCRVRLAAVGERAELRDTIPSNSALDPRVEAF</sequence>
<comment type="caution">
    <text evidence="1">The sequence shown here is derived from an EMBL/GenBank/DDBJ whole genome shotgun (WGS) entry which is preliminary data.</text>
</comment>
<keyword evidence="2" id="KW-1185">Reference proteome</keyword>